<reference evidence="3" key="1">
    <citation type="submission" date="2016-08" db="EMBL/GenBank/DDBJ databases">
        <authorList>
            <person name="Seilhamer J.J."/>
        </authorList>
    </citation>
    <scope>NUCLEOTIDE SEQUENCE</scope>
    <source>
        <strain evidence="3">86-1</strain>
    </source>
</reference>
<evidence type="ECO:0000256" key="1">
    <source>
        <dbReference type="ARBA" id="ARBA00022737"/>
    </source>
</evidence>
<protein>
    <submittedName>
        <fullName evidence="3">Uncharacterized protein</fullName>
    </submittedName>
</protein>
<dbReference type="Gene3D" id="1.25.40.10">
    <property type="entry name" value="Tetratricopeptide repeat domain"/>
    <property type="match status" value="4"/>
</dbReference>
<dbReference type="PANTHER" id="PTHR44943">
    <property type="entry name" value="CELLULOSE SYNTHASE OPERON PROTEIN C"/>
    <property type="match status" value="1"/>
</dbReference>
<dbReference type="EMBL" id="FMJC01000001">
    <property type="protein sequence ID" value="SCM69976.1"/>
    <property type="molecule type" value="Genomic_DNA"/>
</dbReference>
<organism evidence="3">
    <name type="scientific">uncultured Desulfovibrio sp</name>
    <dbReference type="NCBI Taxonomy" id="167968"/>
    <lineage>
        <taxon>Bacteria</taxon>
        <taxon>Pseudomonadati</taxon>
        <taxon>Thermodesulfobacteriota</taxon>
        <taxon>Desulfovibrionia</taxon>
        <taxon>Desulfovibrionales</taxon>
        <taxon>Desulfovibrionaceae</taxon>
        <taxon>Desulfovibrio</taxon>
        <taxon>environmental samples</taxon>
    </lineage>
</organism>
<dbReference type="InterPro" id="IPR051685">
    <property type="entry name" value="Ycf3/AcsC/BcsC/TPR_MFPF"/>
</dbReference>
<keyword evidence="2" id="KW-0802">TPR repeat</keyword>
<name>A0A212KXJ2_9BACT</name>
<sequence length="607" mass="68486">MKIEDLRNVAGIYLFPCHARLAMEEGNWEEACFFWQKYLAVAPDNAVSLYYLGWCLLQQGKSTKDILPADQYRLFIEACYYFEHVLAMPDLQGHKHFQWPLSEARFRASFCCADPQKAKRLRRKAMESLADIATRENAHFPEMAAIVFWFNLEFQLGYRQRRFVARLALLTCRAVKDKYNTESSFFDTYGNVLTFYARCSSSHAERKKILLLALENFECNIQYSEGDSFSGLINSGYCLTELAQIEPDDVKAGPSLQRALDYYTQAIALNPTASNVWSSAGFSLIEIARRQESTAAKRKSLYDARKKCETAVELDPKNSVAWSNTGLVLRALALLENDTALQFKLLNDALEKSMYAAELDPTTITAYANAGYCLQQLAFYEKSDSEKCKRLYEALKNFSNASIEPQLVDTTIWISLAETLMFLSDIEHELASKHELLCKAVKNIKRAVKNDKECSSAWSTWGVTLIGLSKLEPDNAAKEKLLRDALEKCEQAKSIDPAEPAAWSNVGATLVELSRMTPDVETKRELLQSAVEKYERVVQLDSTRSHSFSLLGSALKDLAGLTTDGVAKGGLLRDALKKFARAVELDPTDDWARERVENLQSELAKMA</sequence>
<accession>A0A212KXJ2</accession>
<evidence type="ECO:0000256" key="2">
    <source>
        <dbReference type="ARBA" id="ARBA00022803"/>
    </source>
</evidence>
<proteinExistence type="predicted"/>
<dbReference type="SUPFAM" id="SSF48452">
    <property type="entry name" value="TPR-like"/>
    <property type="match status" value="1"/>
</dbReference>
<gene>
    <name evidence="3" type="ORF">KL86DES1_10099</name>
</gene>
<dbReference type="RefSeq" id="WP_179981514.1">
    <property type="nucleotide sequence ID" value="NZ_LT608333.1"/>
</dbReference>
<dbReference type="SUPFAM" id="SSF48439">
    <property type="entry name" value="Protein prenylyltransferase"/>
    <property type="match status" value="1"/>
</dbReference>
<dbReference type="PANTHER" id="PTHR44943:SF8">
    <property type="entry name" value="TPR REPEAT-CONTAINING PROTEIN MJ0263"/>
    <property type="match status" value="1"/>
</dbReference>
<evidence type="ECO:0000313" key="3">
    <source>
        <dbReference type="EMBL" id="SCM69976.1"/>
    </source>
</evidence>
<dbReference type="InterPro" id="IPR011990">
    <property type="entry name" value="TPR-like_helical_dom_sf"/>
</dbReference>
<dbReference type="AlphaFoldDB" id="A0A212KXJ2"/>
<keyword evidence="1" id="KW-0677">Repeat</keyword>